<dbReference type="Gene3D" id="3.30.420.10">
    <property type="entry name" value="Ribonuclease H-like superfamily/Ribonuclease H"/>
    <property type="match status" value="1"/>
</dbReference>
<dbReference type="AlphaFoldDB" id="A0A8S1HW02"/>
<dbReference type="Pfam" id="PF17906">
    <property type="entry name" value="HTH_48"/>
    <property type="match status" value="1"/>
</dbReference>
<name>A0A8S1HW02_9PELO</name>
<dbReference type="Proteomes" id="UP000835052">
    <property type="component" value="Unassembled WGS sequence"/>
</dbReference>
<gene>
    <name evidence="2" type="ORF">CAUJ_LOCUS15131</name>
</gene>
<keyword evidence="3" id="KW-1185">Reference proteome</keyword>
<feature type="domain" description="Mos1 transposase HTH" evidence="1">
    <location>
        <begin position="8"/>
        <end position="52"/>
    </location>
</feature>
<dbReference type="InterPro" id="IPR036397">
    <property type="entry name" value="RNaseH_sf"/>
</dbReference>
<dbReference type="InterPro" id="IPR001888">
    <property type="entry name" value="Transposase_1"/>
</dbReference>
<dbReference type="InterPro" id="IPR052709">
    <property type="entry name" value="Transposase-MT_Hybrid"/>
</dbReference>
<dbReference type="InterPro" id="IPR041426">
    <property type="entry name" value="Mos1_HTH"/>
</dbReference>
<comment type="caution">
    <text evidence="2">The sequence shown here is derived from an EMBL/GenBank/DDBJ whole genome shotgun (WGS) entry which is preliminary data.</text>
</comment>
<reference evidence="2" key="1">
    <citation type="submission" date="2020-10" db="EMBL/GenBank/DDBJ databases">
        <authorList>
            <person name="Kikuchi T."/>
        </authorList>
    </citation>
    <scope>NUCLEOTIDE SEQUENCE</scope>
    <source>
        <strain evidence="2">NKZ352</strain>
    </source>
</reference>
<evidence type="ECO:0000313" key="2">
    <source>
        <dbReference type="EMBL" id="CAD6199227.1"/>
    </source>
</evidence>
<dbReference type="PANTHER" id="PTHR46060">
    <property type="entry name" value="MARINER MOS1 TRANSPOSASE-LIKE PROTEIN"/>
    <property type="match status" value="1"/>
</dbReference>
<protein>
    <recommendedName>
        <fullName evidence="1">Mos1 transposase HTH domain-containing protein</fullName>
    </recommendedName>
</protein>
<dbReference type="PANTHER" id="PTHR46060:SF1">
    <property type="entry name" value="MARINER MOS1 TRANSPOSASE-LIKE PROTEIN"/>
    <property type="match status" value="1"/>
</dbReference>
<dbReference type="EMBL" id="CAJGYM010000161">
    <property type="protein sequence ID" value="CAD6199227.1"/>
    <property type="molecule type" value="Genomic_DNA"/>
</dbReference>
<dbReference type="Pfam" id="PF01359">
    <property type="entry name" value="Transposase_1"/>
    <property type="match status" value="1"/>
</dbReference>
<organism evidence="2 3">
    <name type="scientific">Caenorhabditis auriculariae</name>
    <dbReference type="NCBI Taxonomy" id="2777116"/>
    <lineage>
        <taxon>Eukaryota</taxon>
        <taxon>Metazoa</taxon>
        <taxon>Ecdysozoa</taxon>
        <taxon>Nematoda</taxon>
        <taxon>Chromadorea</taxon>
        <taxon>Rhabditida</taxon>
        <taxon>Rhabditina</taxon>
        <taxon>Rhabditomorpha</taxon>
        <taxon>Rhabditoidea</taxon>
        <taxon>Rhabditidae</taxon>
        <taxon>Peloderinae</taxon>
        <taxon>Caenorhabditis</taxon>
    </lineage>
</organism>
<sequence length="265" mass="30177">MEARRSNRTFVYNELLLGNDTGIAVANICRACKEDAVSQCTVRRCFNRFENGYRSLESREPSERPYRDDDEFRRCPPSRIDSTYPATTKFCPVGSRPSDERQQAEPNGAVCQFLLFVRIARSFSRTWSRRWELGPLRQRRPPCCLDPARRRAADNAESRPAPAEDHALLLVDAKGMLYFELLPQGRMVTASTYTDQLEELAGGIGEKRPRRALVYLLPDNARPHVEKETQQKLATLGCETVSGPRPLRLQLVPSARAPFGRKKIH</sequence>
<accession>A0A8S1HW02</accession>
<evidence type="ECO:0000259" key="1">
    <source>
        <dbReference type="Pfam" id="PF17906"/>
    </source>
</evidence>
<proteinExistence type="predicted"/>
<dbReference type="GO" id="GO:0003676">
    <property type="term" value="F:nucleic acid binding"/>
    <property type="evidence" value="ECO:0007669"/>
    <property type="project" value="InterPro"/>
</dbReference>
<dbReference type="OrthoDB" id="5847583at2759"/>
<evidence type="ECO:0000313" key="3">
    <source>
        <dbReference type="Proteomes" id="UP000835052"/>
    </source>
</evidence>